<dbReference type="PhylomeDB" id="A0A0G4HWU4"/>
<accession>A0A0G4HWU4</accession>
<name>A0A0G4HWU4_9ALVE</name>
<dbReference type="VEuPathDB" id="CryptoDB:Cvel_1456"/>
<evidence type="ECO:0000259" key="1">
    <source>
        <dbReference type="Pfam" id="PF13847"/>
    </source>
</evidence>
<dbReference type="PANTHER" id="PTHR43861">
    <property type="entry name" value="TRANS-ACONITATE 2-METHYLTRANSFERASE-RELATED"/>
    <property type="match status" value="1"/>
</dbReference>
<protein>
    <recommendedName>
        <fullName evidence="1">Methyltransferase domain-containing protein</fullName>
    </recommendedName>
</protein>
<reference evidence="2" key="1">
    <citation type="submission" date="2014-11" db="EMBL/GenBank/DDBJ databases">
        <authorList>
            <person name="Otto D Thomas"/>
            <person name="Naeem Raeece"/>
        </authorList>
    </citation>
    <scope>NUCLEOTIDE SEQUENCE</scope>
</reference>
<sequence length="260" mass="28622">MSSTEPPKGGAIPAFCEMQKEIHSIVQGLRDSGEPSRDHGYFQDFYKKWSNEYDDMYRPLYSGGKASMASRVMRCAEQIRREEGVGEERIIRVLDIGCGTGFLGEAVNEAGGRTRNVLMYGLDYSPEMLEKLREKGEYADAWEGDGAAEQVETKGLKFDIVISSGVIGVMGLPSTVLPNWGSALTETGFIVTNLRDFQWESVIAAMEAGGQWEILSKEMDDLLGATKACFVILRKRKTAQLEEASPVDISAQKEETPAAA</sequence>
<dbReference type="EMBL" id="CDMZ01004201">
    <property type="protein sequence ID" value="CEM48975.1"/>
    <property type="molecule type" value="Genomic_DNA"/>
</dbReference>
<evidence type="ECO:0000313" key="2">
    <source>
        <dbReference type="EMBL" id="CEM48975.1"/>
    </source>
</evidence>
<dbReference type="SUPFAM" id="SSF53335">
    <property type="entry name" value="S-adenosyl-L-methionine-dependent methyltransferases"/>
    <property type="match status" value="1"/>
</dbReference>
<dbReference type="InterPro" id="IPR025714">
    <property type="entry name" value="Methyltranfer_dom"/>
</dbReference>
<dbReference type="CDD" id="cd02440">
    <property type="entry name" value="AdoMet_MTases"/>
    <property type="match status" value="1"/>
</dbReference>
<dbReference type="Gene3D" id="3.40.50.150">
    <property type="entry name" value="Vaccinia Virus protein VP39"/>
    <property type="match status" value="1"/>
</dbReference>
<organism evidence="2">
    <name type="scientific">Chromera velia CCMP2878</name>
    <dbReference type="NCBI Taxonomy" id="1169474"/>
    <lineage>
        <taxon>Eukaryota</taxon>
        <taxon>Sar</taxon>
        <taxon>Alveolata</taxon>
        <taxon>Colpodellida</taxon>
        <taxon>Chromeraceae</taxon>
        <taxon>Chromera</taxon>
    </lineage>
</organism>
<proteinExistence type="predicted"/>
<feature type="domain" description="Methyltransferase" evidence="1">
    <location>
        <begin position="91"/>
        <end position="194"/>
    </location>
</feature>
<gene>
    <name evidence="2" type="ORF">Cvel_1456</name>
</gene>
<dbReference type="InterPro" id="IPR029063">
    <property type="entry name" value="SAM-dependent_MTases_sf"/>
</dbReference>
<dbReference type="AlphaFoldDB" id="A0A0G4HWU4"/>
<dbReference type="Pfam" id="PF13847">
    <property type="entry name" value="Methyltransf_31"/>
    <property type="match status" value="1"/>
</dbReference>